<evidence type="ECO:0000259" key="5">
    <source>
        <dbReference type="Pfam" id="PF03152"/>
    </source>
</evidence>
<sequence length="775" mass="85368">MADGDQPLVQLNWSAALRVAYPSSVASKGLQGDKILLPQSALEQLLSASASASAGPSTSHTFTAFDRFNPYSTTDVRRDNSQYKDNYQQLPHPLMFQLVNQRNGNTVYAGIREFSANEDEVALSHFLLDALGIKEEEIQDAKQAPTDDAEIDPNADEDIVPEKDGLRITVKARQLPKGSYVRLRPLEAGYNPDDWKSLLERQLRASFTTLTRDSVLTVRGVKGEEFQFLVDKLQPDGNGICVVDTDIEVDIEPLNEEQAKETMRQIAARAQTSSGGAIDIWKSAEGQVLRGDYVDYELPSWDKARPLVIELTIHGGQELDLFVNPRSNRHRVPPRADEHVFGDFSSPKDGIKSIIIQPTNSDLQGAEALLISVHGFLLPADQAGSVPERYTLRARALEAPDLATTTGDADPTSAPLSVDDVQCKNCLQIVPKRTLMLHENFCLRNNIVCPQCKLVFQKRSTDWEDHWHCATHPDAFGSTSISKAKHDYVQHSPHTCHACGPSTPFTFPSLPELSLHRTTVCPHKVILCQFCHLEVPQEGDPLDPSSEAETALSGLTAHERADGARTTDCHLCGAIVRLRDMAAHTAHHELDKVGRAPPEVCRDELCGRTLHGIGPRGQVNGGTRMGQGPGNDLGLCSLCYAPLYASTHDPEGKALRRRIERRYLTQLMTGCGKKWCQNEWCKAGRANLGLESRGTSAATALPLVKPLLETIKDNTTPMHFCVDEASQRRRKTAEMLAAEGVWSVEWCIAAMEAEGGNLNKARGWLVDWAPSKVAR</sequence>
<keyword evidence="4" id="KW-0067">ATP-binding</keyword>
<dbReference type="Pfam" id="PF03152">
    <property type="entry name" value="UFD1_N1"/>
    <property type="match status" value="1"/>
</dbReference>
<accession>A0AAV9H8U3</accession>
<evidence type="ECO:0000259" key="6">
    <source>
        <dbReference type="Pfam" id="PF16558"/>
    </source>
</evidence>
<dbReference type="InterPro" id="IPR042556">
    <property type="entry name" value="AZUL_sf"/>
</dbReference>
<dbReference type="InterPro" id="IPR032353">
    <property type="entry name" value="AZUL"/>
</dbReference>
<evidence type="ECO:0000259" key="8">
    <source>
        <dbReference type="Pfam" id="PF24842"/>
    </source>
</evidence>
<evidence type="ECO:0000256" key="1">
    <source>
        <dbReference type="ARBA" id="ARBA00006043"/>
    </source>
</evidence>
<dbReference type="GO" id="GO:0036503">
    <property type="term" value="P:ERAD pathway"/>
    <property type="evidence" value="ECO:0007669"/>
    <property type="project" value="TreeGrafter"/>
</dbReference>
<keyword evidence="3" id="KW-0833">Ubl conjugation pathway</keyword>
<dbReference type="GO" id="GO:0006511">
    <property type="term" value="P:ubiquitin-dependent protein catabolic process"/>
    <property type="evidence" value="ECO:0007669"/>
    <property type="project" value="InterPro"/>
</dbReference>
<dbReference type="EMBL" id="MU865206">
    <property type="protein sequence ID" value="KAK4456495.1"/>
    <property type="molecule type" value="Genomic_DNA"/>
</dbReference>
<feature type="domain" description="Ubiquitin-protein ligase E3A N-terminal zinc-binding" evidence="6">
    <location>
        <begin position="661"/>
        <end position="704"/>
    </location>
</feature>
<dbReference type="Proteomes" id="UP001321749">
    <property type="component" value="Unassembled WGS sequence"/>
</dbReference>
<dbReference type="InterPro" id="IPR042299">
    <property type="entry name" value="Ufd1-like_Nn"/>
</dbReference>
<organism evidence="9 10">
    <name type="scientific">Cladorrhinum samala</name>
    <dbReference type="NCBI Taxonomy" id="585594"/>
    <lineage>
        <taxon>Eukaryota</taxon>
        <taxon>Fungi</taxon>
        <taxon>Dikarya</taxon>
        <taxon>Ascomycota</taxon>
        <taxon>Pezizomycotina</taxon>
        <taxon>Sordariomycetes</taxon>
        <taxon>Sordariomycetidae</taxon>
        <taxon>Sordariales</taxon>
        <taxon>Podosporaceae</taxon>
        <taxon>Cladorrhinum</taxon>
    </lineage>
</organism>
<protein>
    <submittedName>
        <fullName evidence="9">Ubiquitin fusion degradation protein UFD1-domain-containing protein</fullName>
    </submittedName>
</protein>
<dbReference type="InterPro" id="IPR055417">
    <property type="entry name" value="UFD1_N1"/>
</dbReference>
<evidence type="ECO:0000256" key="3">
    <source>
        <dbReference type="ARBA" id="ARBA00022786"/>
    </source>
</evidence>
<dbReference type="InterPro" id="IPR056012">
    <property type="entry name" value="DUF7590"/>
</dbReference>
<keyword evidence="2" id="KW-0547">Nucleotide-binding</keyword>
<evidence type="ECO:0000313" key="9">
    <source>
        <dbReference type="EMBL" id="KAK4456495.1"/>
    </source>
</evidence>
<dbReference type="AlphaFoldDB" id="A0AAV9H8U3"/>
<reference evidence="9" key="1">
    <citation type="journal article" date="2023" name="Mol. Phylogenet. Evol.">
        <title>Genome-scale phylogeny and comparative genomics of the fungal order Sordariales.</title>
        <authorList>
            <person name="Hensen N."/>
            <person name="Bonometti L."/>
            <person name="Westerberg I."/>
            <person name="Brannstrom I.O."/>
            <person name="Guillou S."/>
            <person name="Cros-Aarteil S."/>
            <person name="Calhoun S."/>
            <person name="Haridas S."/>
            <person name="Kuo A."/>
            <person name="Mondo S."/>
            <person name="Pangilinan J."/>
            <person name="Riley R."/>
            <person name="LaButti K."/>
            <person name="Andreopoulos B."/>
            <person name="Lipzen A."/>
            <person name="Chen C."/>
            <person name="Yan M."/>
            <person name="Daum C."/>
            <person name="Ng V."/>
            <person name="Clum A."/>
            <person name="Steindorff A."/>
            <person name="Ohm R.A."/>
            <person name="Martin F."/>
            <person name="Silar P."/>
            <person name="Natvig D.O."/>
            <person name="Lalanne C."/>
            <person name="Gautier V."/>
            <person name="Ament-Velasquez S.L."/>
            <person name="Kruys A."/>
            <person name="Hutchinson M.I."/>
            <person name="Powell A.J."/>
            <person name="Barry K."/>
            <person name="Miller A.N."/>
            <person name="Grigoriev I.V."/>
            <person name="Debuchy R."/>
            <person name="Gladieux P."/>
            <person name="Hiltunen Thoren M."/>
            <person name="Johannesson H."/>
        </authorList>
    </citation>
    <scope>NUCLEOTIDE SEQUENCE</scope>
    <source>
        <strain evidence="9">PSN324</strain>
    </source>
</reference>
<feature type="domain" description="Ubiquitin fusion degradation protein UFD1 N-terminal subdomain 1" evidence="5">
    <location>
        <begin position="89"/>
        <end position="138"/>
    </location>
</feature>
<dbReference type="Pfam" id="PF24842">
    <property type="entry name" value="UFD1_N2"/>
    <property type="match status" value="1"/>
</dbReference>
<comment type="similarity">
    <text evidence="1">Belongs to the UFD1 family.</text>
</comment>
<dbReference type="GO" id="GO:0034098">
    <property type="term" value="C:VCP-NPL4-UFD1 AAA ATPase complex"/>
    <property type="evidence" value="ECO:0007669"/>
    <property type="project" value="TreeGrafter"/>
</dbReference>
<comment type="caution">
    <text evidence="9">The sequence shown here is derived from an EMBL/GenBank/DDBJ whole genome shotgun (WGS) entry which is preliminary data.</text>
</comment>
<evidence type="ECO:0000313" key="10">
    <source>
        <dbReference type="Proteomes" id="UP001321749"/>
    </source>
</evidence>
<dbReference type="Gene3D" id="2.40.40.50">
    <property type="entry name" value="Ubiquitin fusion degradation protein UFD1, N-terminal domain"/>
    <property type="match status" value="1"/>
</dbReference>
<dbReference type="Gene3D" id="6.10.130.10">
    <property type="entry name" value="Ubiquitin-protein ligase E3A, N-terminal zinc-binding domain (AZUL)"/>
    <property type="match status" value="1"/>
</dbReference>
<keyword evidence="10" id="KW-1185">Reference proteome</keyword>
<dbReference type="Pfam" id="PF16558">
    <property type="entry name" value="AZUL"/>
    <property type="match status" value="1"/>
</dbReference>
<feature type="domain" description="Ubiquitin fusion degradation protein UFD1 N-terminal subdomain 2" evidence="8">
    <location>
        <begin position="177"/>
        <end position="253"/>
    </location>
</feature>
<dbReference type="Gene3D" id="3.10.330.10">
    <property type="match status" value="1"/>
</dbReference>
<proteinExistence type="inferred from homology"/>
<dbReference type="InterPro" id="IPR004854">
    <property type="entry name" value="Ufd1-like"/>
</dbReference>
<name>A0AAV9H8U3_9PEZI</name>
<dbReference type="GO" id="GO:0031593">
    <property type="term" value="F:polyubiquitin modification-dependent protein binding"/>
    <property type="evidence" value="ECO:0007669"/>
    <property type="project" value="TreeGrafter"/>
</dbReference>
<dbReference type="InterPro" id="IPR055418">
    <property type="entry name" value="UFD1_N2"/>
</dbReference>
<gene>
    <name evidence="9" type="ORF">QBC42DRAFT_281121</name>
</gene>
<evidence type="ECO:0000256" key="4">
    <source>
        <dbReference type="ARBA" id="ARBA00022840"/>
    </source>
</evidence>
<dbReference type="PANTHER" id="PTHR12555">
    <property type="entry name" value="UBIQUITIN FUSION DEGRADATON PROTEIN 1"/>
    <property type="match status" value="1"/>
</dbReference>
<dbReference type="InterPro" id="IPR029067">
    <property type="entry name" value="CDC48_domain_2-like_sf"/>
</dbReference>
<evidence type="ECO:0000259" key="7">
    <source>
        <dbReference type="Pfam" id="PF24503"/>
    </source>
</evidence>
<dbReference type="Pfam" id="PF24503">
    <property type="entry name" value="DUF7590"/>
    <property type="match status" value="1"/>
</dbReference>
<dbReference type="SUPFAM" id="SSF54585">
    <property type="entry name" value="Cdc48 domain 2-like"/>
    <property type="match status" value="1"/>
</dbReference>
<reference evidence="9" key="2">
    <citation type="submission" date="2023-06" db="EMBL/GenBank/DDBJ databases">
        <authorList>
            <consortium name="Lawrence Berkeley National Laboratory"/>
            <person name="Mondo S.J."/>
            <person name="Hensen N."/>
            <person name="Bonometti L."/>
            <person name="Westerberg I."/>
            <person name="Brannstrom I.O."/>
            <person name="Guillou S."/>
            <person name="Cros-Aarteil S."/>
            <person name="Calhoun S."/>
            <person name="Haridas S."/>
            <person name="Kuo A."/>
            <person name="Pangilinan J."/>
            <person name="Riley R."/>
            <person name="Labutti K."/>
            <person name="Andreopoulos B."/>
            <person name="Lipzen A."/>
            <person name="Chen C."/>
            <person name="Yanf M."/>
            <person name="Daum C."/>
            <person name="Ng V."/>
            <person name="Clum A."/>
            <person name="Steindorff A."/>
            <person name="Ohm R."/>
            <person name="Martin F."/>
            <person name="Silar P."/>
            <person name="Natvig D."/>
            <person name="Lalanne C."/>
            <person name="Gautier V."/>
            <person name="Ament-Velasquez S.L."/>
            <person name="Kruys A."/>
            <person name="Hutchinson M.I."/>
            <person name="Powell A.J."/>
            <person name="Barry K."/>
            <person name="Miller A.N."/>
            <person name="Grigoriev I.V."/>
            <person name="Debuchy R."/>
            <person name="Gladieux P."/>
            <person name="Thoren M.H."/>
            <person name="Johannesson H."/>
        </authorList>
    </citation>
    <scope>NUCLEOTIDE SEQUENCE</scope>
    <source>
        <strain evidence="9">PSN324</strain>
    </source>
</reference>
<dbReference type="PANTHER" id="PTHR12555:SF15">
    <property type="entry name" value="FUSION DEGRADATION PROTEIN (UFD1), PUTATIVE (AFU_ORTHOLOGUE AFUA_4G04640)-RELATED"/>
    <property type="match status" value="1"/>
</dbReference>
<feature type="domain" description="DUF7590" evidence="7">
    <location>
        <begin position="272"/>
        <end position="396"/>
    </location>
</feature>
<dbReference type="Pfam" id="PF23580">
    <property type="entry name" value="Znf_XAF1_N"/>
    <property type="match status" value="1"/>
</dbReference>
<evidence type="ECO:0000256" key="2">
    <source>
        <dbReference type="ARBA" id="ARBA00022741"/>
    </source>
</evidence>
<dbReference type="GO" id="GO:0005524">
    <property type="term" value="F:ATP binding"/>
    <property type="evidence" value="ECO:0007669"/>
    <property type="project" value="UniProtKB-KW"/>
</dbReference>